<dbReference type="Proteomes" id="UP000078492">
    <property type="component" value="Unassembled WGS sequence"/>
</dbReference>
<keyword evidence="2" id="KW-1185">Reference proteome</keyword>
<protein>
    <submittedName>
        <fullName evidence="1">Uncharacterized protein</fullName>
    </submittedName>
</protein>
<evidence type="ECO:0000313" key="2">
    <source>
        <dbReference type="Proteomes" id="UP000078492"/>
    </source>
</evidence>
<dbReference type="AlphaFoldDB" id="A0A195E6Q5"/>
<sequence>LFILYNDDNTSVHFAKISTKSKYYPLRIFEASNRYPSGFNVIFLSCRNILQQRSRGARGETGREKQIEISSRDRTKLYEFVDIEKQIESECCRKRWISVCTCIALPQILSTNSLLTLFPAYVRCRALSISRDVRWNSHCGERTSGHYCKETAWREREIDAPNRQNSIFVSFL</sequence>
<evidence type="ECO:0000313" key="1">
    <source>
        <dbReference type="EMBL" id="KYN20557.1"/>
    </source>
</evidence>
<gene>
    <name evidence="1" type="ORF">ALC57_07046</name>
</gene>
<dbReference type="EMBL" id="KQ979592">
    <property type="protein sequence ID" value="KYN20557.1"/>
    <property type="molecule type" value="Genomic_DNA"/>
</dbReference>
<proteinExistence type="predicted"/>
<feature type="non-terminal residue" evidence="1">
    <location>
        <position position="1"/>
    </location>
</feature>
<accession>A0A195E6Q5</accession>
<name>A0A195E6Q5_9HYME</name>
<organism evidence="1 2">
    <name type="scientific">Trachymyrmex cornetzi</name>
    <dbReference type="NCBI Taxonomy" id="471704"/>
    <lineage>
        <taxon>Eukaryota</taxon>
        <taxon>Metazoa</taxon>
        <taxon>Ecdysozoa</taxon>
        <taxon>Arthropoda</taxon>
        <taxon>Hexapoda</taxon>
        <taxon>Insecta</taxon>
        <taxon>Pterygota</taxon>
        <taxon>Neoptera</taxon>
        <taxon>Endopterygota</taxon>
        <taxon>Hymenoptera</taxon>
        <taxon>Apocrita</taxon>
        <taxon>Aculeata</taxon>
        <taxon>Formicoidea</taxon>
        <taxon>Formicidae</taxon>
        <taxon>Myrmicinae</taxon>
        <taxon>Trachymyrmex</taxon>
    </lineage>
</organism>
<reference evidence="1 2" key="1">
    <citation type="submission" date="2015-09" db="EMBL/GenBank/DDBJ databases">
        <title>Trachymyrmex cornetzi WGS genome.</title>
        <authorList>
            <person name="Nygaard S."/>
            <person name="Hu H."/>
            <person name="Boomsma J."/>
            <person name="Zhang G."/>
        </authorList>
    </citation>
    <scope>NUCLEOTIDE SEQUENCE [LARGE SCALE GENOMIC DNA]</scope>
    <source>
        <strain evidence="1">Tcor2-1</strain>
        <tissue evidence="1">Whole body</tissue>
    </source>
</reference>